<evidence type="ECO:0000256" key="2">
    <source>
        <dbReference type="SAM" id="MobiDB-lite"/>
    </source>
</evidence>
<dbReference type="PANTHER" id="PTHR46910:SF5">
    <property type="entry name" value="ZN(II)2CYS6 TRANSCRIPTION FACTOR (EUROFUNG)"/>
    <property type="match status" value="1"/>
</dbReference>
<evidence type="ECO:0000256" key="1">
    <source>
        <dbReference type="ARBA" id="ARBA00023242"/>
    </source>
</evidence>
<protein>
    <recommendedName>
        <fullName evidence="3">Xylanolytic transcriptional activator regulatory domain-containing protein</fullName>
    </recommendedName>
</protein>
<organism evidence="4 5">
    <name type="scientific">Bionectria ochroleuca</name>
    <name type="common">Gliocladium roseum</name>
    <dbReference type="NCBI Taxonomy" id="29856"/>
    <lineage>
        <taxon>Eukaryota</taxon>
        <taxon>Fungi</taxon>
        <taxon>Dikarya</taxon>
        <taxon>Ascomycota</taxon>
        <taxon>Pezizomycotina</taxon>
        <taxon>Sordariomycetes</taxon>
        <taxon>Hypocreomycetidae</taxon>
        <taxon>Hypocreales</taxon>
        <taxon>Bionectriaceae</taxon>
        <taxon>Clonostachys</taxon>
    </lineage>
</organism>
<dbReference type="InterPro" id="IPR050987">
    <property type="entry name" value="AtrR-like"/>
</dbReference>
<sequence>MEELNTLRAILRNSEDYPPAKSARTSREPPNDEHGRMELPPSSFVLQVLGTLKGYHREERILHLPPVEAQRARRLFWSIFMFDKNLSLRLGRAPTIQDYDVDVKQCGPSQDPSDLPWDQVFAALIELSRLQAQIYQLLYSPSSNALDTKNRQAMIEDLKANLSDWYDGWKQIDTSNAHCKEILSSVLGPSEVTYYSVLTILHRSANLSNSVQDIVPDCFEAARQGLHAHLARWPHTISAGMPVTSLYGVW</sequence>
<feature type="compositionally biased region" description="Basic and acidic residues" evidence="2">
    <location>
        <begin position="25"/>
        <end position="37"/>
    </location>
</feature>
<dbReference type="Pfam" id="PF04082">
    <property type="entry name" value="Fungal_trans"/>
    <property type="match status" value="1"/>
</dbReference>
<dbReference type="SMART" id="SM00906">
    <property type="entry name" value="Fungal_trans"/>
    <property type="match status" value="1"/>
</dbReference>
<evidence type="ECO:0000313" key="4">
    <source>
        <dbReference type="EMBL" id="VUC25690.1"/>
    </source>
</evidence>
<comment type="caution">
    <text evidence="4">The sequence shown here is derived from an EMBL/GenBank/DDBJ whole genome shotgun (WGS) entry which is preliminary data.</text>
</comment>
<name>A0ABY6U3S0_BIOOC</name>
<evidence type="ECO:0000313" key="5">
    <source>
        <dbReference type="Proteomes" id="UP000766486"/>
    </source>
</evidence>
<evidence type="ECO:0000259" key="3">
    <source>
        <dbReference type="SMART" id="SM00906"/>
    </source>
</evidence>
<keyword evidence="1" id="KW-0539">Nucleus</keyword>
<dbReference type="InterPro" id="IPR007219">
    <property type="entry name" value="XnlR_reg_dom"/>
</dbReference>
<dbReference type="Proteomes" id="UP000766486">
    <property type="component" value="Unassembled WGS sequence"/>
</dbReference>
<feature type="domain" description="Xylanolytic transcriptional activator regulatory" evidence="3">
    <location>
        <begin position="3"/>
        <end position="112"/>
    </location>
</feature>
<dbReference type="EMBL" id="CABFNS010000739">
    <property type="protein sequence ID" value="VUC25690.1"/>
    <property type="molecule type" value="Genomic_DNA"/>
</dbReference>
<accession>A0ABY6U3S0</accession>
<proteinExistence type="predicted"/>
<keyword evidence="5" id="KW-1185">Reference proteome</keyword>
<dbReference type="PANTHER" id="PTHR46910">
    <property type="entry name" value="TRANSCRIPTION FACTOR PDR1"/>
    <property type="match status" value="1"/>
</dbReference>
<feature type="region of interest" description="Disordered" evidence="2">
    <location>
        <begin position="11"/>
        <end position="39"/>
    </location>
</feature>
<reference evidence="4 5" key="1">
    <citation type="submission" date="2019-06" db="EMBL/GenBank/DDBJ databases">
        <authorList>
            <person name="Broberg M."/>
        </authorList>
    </citation>
    <scope>NUCLEOTIDE SEQUENCE [LARGE SCALE GENOMIC DNA]</scope>
</reference>
<gene>
    <name evidence="4" type="ORF">CLO192961_LOCUS174679</name>
</gene>
<dbReference type="CDD" id="cd12148">
    <property type="entry name" value="fungal_TF_MHR"/>
    <property type="match status" value="1"/>
</dbReference>